<protein>
    <recommendedName>
        <fullName evidence="7">RING-type domain-containing protein</fullName>
    </recommendedName>
</protein>
<dbReference type="AlphaFoldDB" id="A0AAD6HIJ1"/>
<feature type="compositionally biased region" description="Basic and acidic residues" evidence="4">
    <location>
        <begin position="92"/>
        <end position="101"/>
    </location>
</feature>
<keyword evidence="3" id="KW-0862">Zinc</keyword>
<accession>A0AAD6HIJ1</accession>
<sequence>MSSNFPTDFFPTHPCAHGASSEAAPESCPHFPSSLDMSDESGVQVLGVRSKRTRQMSQESAEDTDQSWDRYFHPPPPPNIRSQPARLPPMRHVGDGFDFRRPAGTPAQEDDVIDLTNEPETPPQRTQTRTTDNRPSSSSRPPRFGRPILAQEVVDLDDEPDDPAEGPSSSPEVQFVSASVRPPPRTRQELEARFHAAFWGSSVHRNNPRARQISSEVAMALPSTLIPFRNAARHLDTLFYGPNRGLGNSIDHEESLILDYGLASFSMDQSTETPEDRRRETYKAPSPVPEGFTRTLADDDVAICPNCSSELGVGDGKKQEIWVAKPCGHVYCGECAENRSKSKAKKTNTAQRTKPFSKCQVADCGKPVSAPTAMIHLYL</sequence>
<dbReference type="PANTHER" id="PTHR28042">
    <property type="entry name" value="E3 UBIQUITIN-PROTEIN LIGASE COMPLEX SLX5-SLX8 SUBUNIT SLX5"/>
    <property type="match status" value="1"/>
</dbReference>
<feature type="region of interest" description="Disordered" evidence="4">
    <location>
        <begin position="1"/>
        <end position="184"/>
    </location>
</feature>
<evidence type="ECO:0000256" key="1">
    <source>
        <dbReference type="ARBA" id="ARBA00022723"/>
    </source>
</evidence>
<gene>
    <name evidence="5" type="ORF">N7493_007707</name>
</gene>
<dbReference type="InterPro" id="IPR038886">
    <property type="entry name" value="E3_SLX5/Rfp1"/>
</dbReference>
<evidence type="ECO:0000256" key="3">
    <source>
        <dbReference type="ARBA" id="ARBA00022833"/>
    </source>
</evidence>
<dbReference type="PROSITE" id="PS00518">
    <property type="entry name" value="ZF_RING_1"/>
    <property type="match status" value="1"/>
</dbReference>
<evidence type="ECO:0000256" key="2">
    <source>
        <dbReference type="ARBA" id="ARBA00022771"/>
    </source>
</evidence>
<dbReference type="PANTHER" id="PTHR28042:SF1">
    <property type="entry name" value="E3 UBIQUITIN-PROTEIN LIGASE COMPLEX SLX5-SLX8 SUBUNIT SLX5"/>
    <property type="match status" value="1"/>
</dbReference>
<reference evidence="5" key="1">
    <citation type="journal article" date="2023" name="IMA Fungus">
        <title>Comparative genomic study of the Penicillium genus elucidates a diverse pangenome and 15 lateral gene transfer events.</title>
        <authorList>
            <person name="Petersen C."/>
            <person name="Sorensen T."/>
            <person name="Nielsen M.R."/>
            <person name="Sondergaard T.E."/>
            <person name="Sorensen J.L."/>
            <person name="Fitzpatrick D.A."/>
            <person name="Frisvad J.C."/>
            <person name="Nielsen K.L."/>
        </authorList>
    </citation>
    <scope>NUCLEOTIDE SEQUENCE</scope>
    <source>
        <strain evidence="5">IBT 17514</strain>
    </source>
</reference>
<dbReference type="GO" id="GO:0008270">
    <property type="term" value="F:zinc ion binding"/>
    <property type="evidence" value="ECO:0007669"/>
    <property type="project" value="UniProtKB-KW"/>
</dbReference>
<feature type="compositionally biased region" description="Low complexity" evidence="4">
    <location>
        <begin position="116"/>
        <end position="147"/>
    </location>
</feature>
<comment type="caution">
    <text evidence="5">The sequence shown here is derived from an EMBL/GenBank/DDBJ whole genome shotgun (WGS) entry which is preliminary data.</text>
</comment>
<evidence type="ECO:0000256" key="4">
    <source>
        <dbReference type="SAM" id="MobiDB-lite"/>
    </source>
</evidence>
<dbReference type="EMBL" id="JAQJAN010000011">
    <property type="protein sequence ID" value="KAJ5719252.1"/>
    <property type="molecule type" value="Genomic_DNA"/>
</dbReference>
<keyword evidence="2" id="KW-0863">Zinc-finger</keyword>
<keyword evidence="1" id="KW-0479">Metal-binding</keyword>
<dbReference type="GO" id="GO:0004842">
    <property type="term" value="F:ubiquitin-protein transferase activity"/>
    <property type="evidence" value="ECO:0007669"/>
    <property type="project" value="TreeGrafter"/>
</dbReference>
<dbReference type="Proteomes" id="UP001215712">
    <property type="component" value="Unassembled WGS sequence"/>
</dbReference>
<name>A0AAD6HIJ1_9EURO</name>
<organism evidence="5 6">
    <name type="scientific">Penicillium malachiteum</name>
    <dbReference type="NCBI Taxonomy" id="1324776"/>
    <lineage>
        <taxon>Eukaryota</taxon>
        <taxon>Fungi</taxon>
        <taxon>Dikarya</taxon>
        <taxon>Ascomycota</taxon>
        <taxon>Pezizomycotina</taxon>
        <taxon>Eurotiomycetes</taxon>
        <taxon>Eurotiomycetidae</taxon>
        <taxon>Eurotiales</taxon>
        <taxon>Aspergillaceae</taxon>
        <taxon>Penicillium</taxon>
    </lineage>
</organism>
<proteinExistence type="predicted"/>
<dbReference type="GO" id="GO:0033768">
    <property type="term" value="C:SUMO-targeted ubiquitin ligase complex"/>
    <property type="evidence" value="ECO:0007669"/>
    <property type="project" value="TreeGrafter"/>
</dbReference>
<keyword evidence="6" id="KW-1185">Reference proteome</keyword>
<reference evidence="5" key="2">
    <citation type="submission" date="2023-01" db="EMBL/GenBank/DDBJ databases">
        <authorList>
            <person name="Petersen C."/>
        </authorList>
    </citation>
    <scope>NUCLEOTIDE SEQUENCE</scope>
    <source>
        <strain evidence="5">IBT 17514</strain>
    </source>
</reference>
<evidence type="ECO:0000313" key="6">
    <source>
        <dbReference type="Proteomes" id="UP001215712"/>
    </source>
</evidence>
<dbReference type="InterPro" id="IPR017907">
    <property type="entry name" value="Znf_RING_CS"/>
</dbReference>
<feature type="compositionally biased region" description="Acidic residues" evidence="4">
    <location>
        <begin position="154"/>
        <end position="164"/>
    </location>
</feature>
<evidence type="ECO:0008006" key="7">
    <source>
        <dbReference type="Google" id="ProtNLM"/>
    </source>
</evidence>
<evidence type="ECO:0000313" key="5">
    <source>
        <dbReference type="EMBL" id="KAJ5719252.1"/>
    </source>
</evidence>
<feature type="region of interest" description="Disordered" evidence="4">
    <location>
        <begin position="268"/>
        <end position="291"/>
    </location>
</feature>